<dbReference type="InterPro" id="IPR043385">
    <property type="entry name" value="GARRE1"/>
</dbReference>
<feature type="compositionally biased region" description="Pro residues" evidence="1">
    <location>
        <begin position="729"/>
        <end position="739"/>
    </location>
</feature>
<dbReference type="Proteomes" id="UP001153269">
    <property type="component" value="Unassembled WGS sequence"/>
</dbReference>
<organism evidence="3 4">
    <name type="scientific">Pleuronectes platessa</name>
    <name type="common">European plaice</name>
    <dbReference type="NCBI Taxonomy" id="8262"/>
    <lineage>
        <taxon>Eukaryota</taxon>
        <taxon>Metazoa</taxon>
        <taxon>Chordata</taxon>
        <taxon>Craniata</taxon>
        <taxon>Vertebrata</taxon>
        <taxon>Euteleostomi</taxon>
        <taxon>Actinopterygii</taxon>
        <taxon>Neopterygii</taxon>
        <taxon>Teleostei</taxon>
        <taxon>Neoteleostei</taxon>
        <taxon>Acanthomorphata</taxon>
        <taxon>Carangaria</taxon>
        <taxon>Pleuronectiformes</taxon>
        <taxon>Pleuronectoidei</taxon>
        <taxon>Pleuronectidae</taxon>
        <taxon>Pleuronectes</taxon>
    </lineage>
</organism>
<accession>A0A9N7VR94</accession>
<evidence type="ECO:0000256" key="1">
    <source>
        <dbReference type="SAM" id="MobiDB-lite"/>
    </source>
</evidence>
<protein>
    <recommendedName>
        <fullName evidence="2">DUF4745 domain-containing protein</fullName>
    </recommendedName>
</protein>
<evidence type="ECO:0000259" key="2">
    <source>
        <dbReference type="Pfam" id="PF15923"/>
    </source>
</evidence>
<dbReference type="InterPro" id="IPR031813">
    <property type="entry name" value="DUF4745"/>
</dbReference>
<dbReference type="GO" id="GO:0016601">
    <property type="term" value="P:Rac protein signal transduction"/>
    <property type="evidence" value="ECO:0007669"/>
    <property type="project" value="TreeGrafter"/>
</dbReference>
<feature type="compositionally biased region" description="Low complexity" evidence="1">
    <location>
        <begin position="797"/>
        <end position="806"/>
    </location>
</feature>
<dbReference type="PANTHER" id="PTHR15703">
    <property type="entry name" value="RIKEN CDNA 4931406P16 GENE"/>
    <property type="match status" value="1"/>
</dbReference>
<sequence length="1000" mass="108466">MGEQQDLEAYLVPRAQENKMDYKRRFLLGGSKQKVQQHQQYQMPELSRSLSASLASTCSASSPIGTGVGLPGSCQPPPSSATTAVADIQQGISKYLDALNVFCRASAFLTDLFSSVFRNSHYSKAAMQLKDVQEHVMEAASRLTAAIKPEIAKMLMELSAGAANFKDQNDFSLQDVEVLGRCFLTVMQVHFQFLSQALQKVQPVAQSCLAEALAQAQERCANARSQGSDLGPLTELEDASRSWKGAAEATARLRERGRDGCLAGIQVQQLFCSNNTIIPEHQLKELNMKIDNALQAYKAALESLGHSEYALKGGFHLNPKAVEVALQGCCSEAEAQQAGRMQTTSQSIQCELPTIPLQIGSHFLKGVSFNESAAENLKLKTHTMLLLIKEALGQNGVTPRDDSPVTEVLNHVCPSRWRGACKTAVQLLFAQAGLVVVDTAQIENKEAYAPQISLDGSKVVVQVPSTWCLKEDPSTMSLLQRSLDPEKTLGLVDMLYTAVFDINKWKERKEQALPTIQIQLQREIPDYSAHVDLPLGTSSKTSSGLPKTISKLTSKFTKKVSSSSNSGGSYSIPSTPSRSMLSTSSSEDKAKSLGHSDGRLQCILQMASLSSTPDPTQQSQLANGLVSDDQGMNLPTDQEMQDVIDFLSGFNMGKSQQASPLVKRRNSVASANPAELKPPSGPPPTSQTISLQPPAQTMPQPQPPAVQKQQQQPQSQPPPPTPQQQHQPQQPPPAAPQQPSPQALQYYQHLLQPISQQQPPPPQLPPQQNPPQVLPQQRVASKWLGTSGQQPPPQGPPAGLSPLGPIGQWGSPGLPDLSSDLYSLGLVSTYMDSVMSEMLGQKPQGPRNNTWPNRDQSEGVFGVLGDTLPFDPAVGSDPEFARYVAGVSQAMQQKRQVQHIRRPSNTRSNWPMPDEQHRTWSHPEYYSEGEAVNSSWSANQGDSASSSDETSSANGDSLFSMFSGPDLVAAVKQRRKHSCGEPEVCTLPSPPLHHIGDDSQ</sequence>
<feature type="region of interest" description="Disordered" evidence="1">
    <location>
        <begin position="931"/>
        <end position="958"/>
    </location>
</feature>
<feature type="region of interest" description="Disordered" evidence="1">
    <location>
        <begin position="559"/>
        <end position="594"/>
    </location>
</feature>
<dbReference type="Pfam" id="PF15923">
    <property type="entry name" value="DUF4745"/>
    <property type="match status" value="1"/>
</dbReference>
<feature type="compositionally biased region" description="Pro residues" evidence="1">
    <location>
        <begin position="758"/>
        <end position="773"/>
    </location>
</feature>
<reference evidence="3" key="1">
    <citation type="submission" date="2020-03" db="EMBL/GenBank/DDBJ databases">
        <authorList>
            <person name="Weist P."/>
        </authorList>
    </citation>
    <scope>NUCLEOTIDE SEQUENCE</scope>
</reference>
<feature type="compositionally biased region" description="Low complexity" evidence="1">
    <location>
        <begin position="559"/>
        <end position="585"/>
    </location>
</feature>
<comment type="caution">
    <text evidence="3">The sequence shown here is derived from an EMBL/GenBank/DDBJ whole genome shotgun (WGS) entry which is preliminary data.</text>
</comment>
<proteinExistence type="predicted"/>
<feature type="region of interest" description="Disordered" evidence="1">
    <location>
        <begin position="972"/>
        <end position="1000"/>
    </location>
</feature>
<feature type="region of interest" description="Disordered" evidence="1">
    <location>
        <begin position="657"/>
        <end position="812"/>
    </location>
</feature>
<name>A0A9N7VR94_PLEPL</name>
<feature type="region of interest" description="Disordered" evidence="1">
    <location>
        <begin position="896"/>
        <end position="919"/>
    </location>
</feature>
<feature type="domain" description="DUF4745" evidence="2">
    <location>
        <begin position="80"/>
        <end position="199"/>
    </location>
</feature>
<evidence type="ECO:0000313" key="4">
    <source>
        <dbReference type="Proteomes" id="UP001153269"/>
    </source>
</evidence>
<dbReference type="GO" id="GO:1905762">
    <property type="term" value="F:CCR4-NOT complex binding"/>
    <property type="evidence" value="ECO:0007669"/>
    <property type="project" value="TreeGrafter"/>
</dbReference>
<dbReference type="EMBL" id="CADEAL010004147">
    <property type="protein sequence ID" value="CAB1452906.1"/>
    <property type="molecule type" value="Genomic_DNA"/>
</dbReference>
<feature type="compositionally biased region" description="Low complexity" evidence="1">
    <location>
        <begin position="740"/>
        <end position="757"/>
    </location>
</feature>
<evidence type="ECO:0000313" key="3">
    <source>
        <dbReference type="EMBL" id="CAB1452906.1"/>
    </source>
</evidence>
<dbReference type="PANTHER" id="PTHR15703:SF3">
    <property type="entry name" value="GRANULE ASSOCIATED RAC AND RHOG EFFECTOR PROTEIN 1"/>
    <property type="match status" value="1"/>
</dbReference>
<feature type="compositionally biased region" description="Low complexity" evidence="1">
    <location>
        <begin position="692"/>
        <end position="714"/>
    </location>
</feature>
<gene>
    <name evidence="3" type="ORF">PLEPLA_LOCUS40656</name>
</gene>
<dbReference type="AlphaFoldDB" id="A0A9N7VR94"/>
<feature type="compositionally biased region" description="Low complexity" evidence="1">
    <location>
        <begin position="941"/>
        <end position="957"/>
    </location>
</feature>
<feature type="non-terminal residue" evidence="3">
    <location>
        <position position="1000"/>
    </location>
</feature>
<keyword evidence="4" id="KW-1185">Reference proteome</keyword>